<keyword evidence="1" id="KW-1133">Transmembrane helix</keyword>
<feature type="domain" description="CAAX prenyl protease 2/Lysostaphin resistance protein A-like" evidence="2">
    <location>
        <begin position="47"/>
        <end position="137"/>
    </location>
</feature>
<evidence type="ECO:0000259" key="2">
    <source>
        <dbReference type="Pfam" id="PF02517"/>
    </source>
</evidence>
<evidence type="ECO:0000313" key="3">
    <source>
        <dbReference type="EMBL" id="KZE17837.1"/>
    </source>
</evidence>
<sequence length="197" mass="19604">MPLRPVALKGFGGGFAIGLAGLLLAIGYCALAGTLGRGIGPAARIALPLGVLLVLLQVTAEEVMFRGYVQPLLIRGVGAGVAVPLTALAFAALHALSGGVEPVMLTNMLLGGVLFGLLALVRGLGAAIGAHFAWNVVEQLGVGLDPNPGTGAFGSVIDLDLVGALRWGGSAAGLNGSFAMGIALLAVILLVVGRRPV</sequence>
<feature type="transmembrane region" description="Helical" evidence="1">
    <location>
        <begin position="42"/>
        <end position="60"/>
    </location>
</feature>
<name>A0ABR5YFZ2_9SPHN</name>
<organism evidence="3 4">
    <name type="scientific">Sphingomonas hankookensis</name>
    <dbReference type="NCBI Taxonomy" id="563996"/>
    <lineage>
        <taxon>Bacteria</taxon>
        <taxon>Pseudomonadati</taxon>
        <taxon>Pseudomonadota</taxon>
        <taxon>Alphaproteobacteria</taxon>
        <taxon>Sphingomonadales</taxon>
        <taxon>Sphingomonadaceae</taxon>
        <taxon>Sphingomonas</taxon>
    </lineage>
</organism>
<gene>
    <name evidence="3" type="ORF">AVT10_10255</name>
</gene>
<evidence type="ECO:0000313" key="4">
    <source>
        <dbReference type="Proteomes" id="UP000076609"/>
    </source>
</evidence>
<comment type="caution">
    <text evidence="3">The sequence shown here is derived from an EMBL/GenBank/DDBJ whole genome shotgun (WGS) entry which is preliminary data.</text>
</comment>
<feature type="transmembrane region" description="Helical" evidence="1">
    <location>
        <begin position="108"/>
        <end position="134"/>
    </location>
</feature>
<dbReference type="InterPro" id="IPR003675">
    <property type="entry name" value="Rce1/LyrA-like_dom"/>
</dbReference>
<keyword evidence="1" id="KW-0812">Transmembrane</keyword>
<protein>
    <recommendedName>
        <fullName evidence="2">CAAX prenyl protease 2/Lysostaphin resistance protein A-like domain-containing protein</fullName>
    </recommendedName>
</protein>
<accession>A0ABR5YFZ2</accession>
<feature type="transmembrane region" description="Helical" evidence="1">
    <location>
        <begin position="12"/>
        <end position="35"/>
    </location>
</feature>
<proteinExistence type="predicted"/>
<dbReference type="PANTHER" id="PTHR39430">
    <property type="entry name" value="MEMBRANE-ASSOCIATED PROTEASE-RELATED"/>
    <property type="match status" value="1"/>
</dbReference>
<keyword evidence="4" id="KW-1185">Reference proteome</keyword>
<dbReference type="Pfam" id="PF02517">
    <property type="entry name" value="Rce1-like"/>
    <property type="match status" value="1"/>
</dbReference>
<evidence type="ECO:0000256" key="1">
    <source>
        <dbReference type="SAM" id="Phobius"/>
    </source>
</evidence>
<feature type="transmembrane region" description="Helical" evidence="1">
    <location>
        <begin position="171"/>
        <end position="192"/>
    </location>
</feature>
<keyword evidence="1" id="KW-0472">Membrane</keyword>
<reference evidence="4" key="1">
    <citation type="submission" date="2016-01" db="EMBL/GenBank/DDBJ databases">
        <title>Draft genome of Chromobacterium sp. F49.</title>
        <authorList>
            <person name="Hong K.W."/>
        </authorList>
    </citation>
    <scope>NUCLEOTIDE SEQUENCE [LARGE SCALE GENOMIC DNA]</scope>
    <source>
        <strain evidence="4">CN3</strain>
    </source>
</reference>
<dbReference type="Proteomes" id="UP000076609">
    <property type="component" value="Unassembled WGS sequence"/>
</dbReference>
<feature type="transmembrane region" description="Helical" evidence="1">
    <location>
        <begin position="72"/>
        <end position="96"/>
    </location>
</feature>
<dbReference type="PANTHER" id="PTHR39430:SF1">
    <property type="entry name" value="PROTEASE"/>
    <property type="match status" value="1"/>
</dbReference>
<dbReference type="EMBL" id="LQQO01000005">
    <property type="protein sequence ID" value="KZE17837.1"/>
    <property type="molecule type" value="Genomic_DNA"/>
</dbReference>